<sequence>PCINGGSCVDKVGRFSCECRPGFYGERCEEEVNECESSPCKHEGTCTDFVNSYTCQCQPGYDGINCERNIPECTET</sequence>
<evidence type="ECO:0000256" key="5">
    <source>
        <dbReference type="ARBA" id="ARBA00023180"/>
    </source>
</evidence>
<evidence type="ECO:0000313" key="9">
    <source>
        <dbReference type="Proteomes" id="UP000727407"/>
    </source>
</evidence>
<feature type="domain" description="EGF-like" evidence="7">
    <location>
        <begin position="31"/>
        <end position="67"/>
    </location>
</feature>
<reference evidence="8" key="1">
    <citation type="submission" date="2020-07" db="EMBL/GenBank/DDBJ databases">
        <title>Clarias magur genome sequencing, assembly and annotation.</title>
        <authorList>
            <person name="Kushwaha B."/>
            <person name="Kumar R."/>
            <person name="Das P."/>
            <person name="Joshi C.G."/>
            <person name="Kumar D."/>
            <person name="Nagpure N.S."/>
            <person name="Pandey M."/>
            <person name="Agarwal S."/>
            <person name="Srivastava S."/>
            <person name="Singh M."/>
            <person name="Sahoo L."/>
            <person name="Jayasankar P."/>
            <person name="Meher P.K."/>
            <person name="Koringa P.G."/>
            <person name="Iquebal M.A."/>
            <person name="Das S.P."/>
            <person name="Bit A."/>
            <person name="Patnaik S."/>
            <person name="Patel N."/>
            <person name="Shah T.M."/>
            <person name="Hinsu A."/>
            <person name="Jena J.K."/>
        </authorList>
    </citation>
    <scope>NUCLEOTIDE SEQUENCE</scope>
    <source>
        <strain evidence="8">CIFAMagur01</strain>
        <tissue evidence="8">Testis</tissue>
    </source>
</reference>
<dbReference type="GO" id="GO:0005509">
    <property type="term" value="F:calcium ion binding"/>
    <property type="evidence" value="ECO:0007669"/>
    <property type="project" value="InterPro"/>
</dbReference>
<dbReference type="PANTHER" id="PTHR12916:SF10">
    <property type="entry name" value="NEUROGENIC LOCUS NOTCH HOMOLOG PROTEIN 2 PRECURSOR"/>
    <property type="match status" value="1"/>
</dbReference>
<dbReference type="AlphaFoldDB" id="A0A8J4U9P1"/>
<evidence type="ECO:0000313" key="8">
    <source>
        <dbReference type="EMBL" id="KAF5891232.1"/>
    </source>
</evidence>
<feature type="non-terminal residue" evidence="8">
    <location>
        <position position="76"/>
    </location>
</feature>
<dbReference type="Proteomes" id="UP000727407">
    <property type="component" value="Unassembled WGS sequence"/>
</dbReference>
<organism evidence="8 9">
    <name type="scientific">Clarias magur</name>
    <name type="common">Asian catfish</name>
    <name type="synonym">Macropteronotus magur</name>
    <dbReference type="NCBI Taxonomy" id="1594786"/>
    <lineage>
        <taxon>Eukaryota</taxon>
        <taxon>Metazoa</taxon>
        <taxon>Chordata</taxon>
        <taxon>Craniata</taxon>
        <taxon>Vertebrata</taxon>
        <taxon>Euteleostomi</taxon>
        <taxon>Actinopterygii</taxon>
        <taxon>Neopterygii</taxon>
        <taxon>Teleostei</taxon>
        <taxon>Ostariophysi</taxon>
        <taxon>Siluriformes</taxon>
        <taxon>Clariidae</taxon>
        <taxon>Clarias</taxon>
    </lineage>
</organism>
<protein>
    <submittedName>
        <fullName evidence="8">Neurogenic locus notch protein 2-like</fullName>
    </submittedName>
</protein>
<feature type="non-terminal residue" evidence="8">
    <location>
        <position position="1"/>
    </location>
</feature>
<evidence type="ECO:0000256" key="2">
    <source>
        <dbReference type="ARBA" id="ARBA00022729"/>
    </source>
</evidence>
<dbReference type="GO" id="GO:0005112">
    <property type="term" value="F:Notch binding"/>
    <property type="evidence" value="ECO:0007669"/>
    <property type="project" value="TreeGrafter"/>
</dbReference>
<dbReference type="GO" id="GO:0007219">
    <property type="term" value="P:Notch signaling pathway"/>
    <property type="evidence" value="ECO:0007669"/>
    <property type="project" value="TreeGrafter"/>
</dbReference>
<feature type="disulfide bond" evidence="6">
    <location>
        <begin position="19"/>
        <end position="28"/>
    </location>
</feature>
<dbReference type="SMART" id="SM00179">
    <property type="entry name" value="EGF_CA"/>
    <property type="match status" value="2"/>
</dbReference>
<dbReference type="SMART" id="SM00181">
    <property type="entry name" value="EGF"/>
    <property type="match status" value="2"/>
</dbReference>
<evidence type="ECO:0000256" key="4">
    <source>
        <dbReference type="ARBA" id="ARBA00023157"/>
    </source>
</evidence>
<evidence type="ECO:0000256" key="3">
    <source>
        <dbReference type="ARBA" id="ARBA00022737"/>
    </source>
</evidence>
<dbReference type="PANTHER" id="PTHR12916">
    <property type="entry name" value="CYTOCHROME C OXIDASE POLYPEPTIDE VIC-2"/>
    <property type="match status" value="1"/>
</dbReference>
<dbReference type="CDD" id="cd00054">
    <property type="entry name" value="EGF_CA"/>
    <property type="match status" value="2"/>
</dbReference>
<dbReference type="FunFam" id="2.10.25.10:FF:000230">
    <property type="entry name" value="Delta-like protein"/>
    <property type="match status" value="1"/>
</dbReference>
<keyword evidence="1 6" id="KW-0245">EGF-like domain</keyword>
<dbReference type="PROSITE" id="PS00022">
    <property type="entry name" value="EGF_1"/>
    <property type="match status" value="2"/>
</dbReference>
<dbReference type="InterPro" id="IPR018097">
    <property type="entry name" value="EGF_Ca-bd_CS"/>
</dbReference>
<dbReference type="PROSITE" id="PS50026">
    <property type="entry name" value="EGF_3"/>
    <property type="match status" value="2"/>
</dbReference>
<feature type="disulfide bond" evidence="6">
    <location>
        <begin position="57"/>
        <end position="66"/>
    </location>
</feature>
<accession>A0A8J4U9P1</accession>
<comment type="caution">
    <text evidence="8">The sequence shown here is derived from an EMBL/GenBank/DDBJ whole genome shotgun (WGS) entry which is preliminary data.</text>
</comment>
<dbReference type="Pfam" id="PF00008">
    <property type="entry name" value="EGF"/>
    <property type="match status" value="2"/>
</dbReference>
<dbReference type="InterPro" id="IPR001881">
    <property type="entry name" value="EGF-like_Ca-bd_dom"/>
</dbReference>
<keyword evidence="9" id="KW-1185">Reference proteome</keyword>
<evidence type="ECO:0000256" key="6">
    <source>
        <dbReference type="PROSITE-ProRule" id="PRU00076"/>
    </source>
</evidence>
<dbReference type="GO" id="GO:0048812">
    <property type="term" value="P:neuron projection morphogenesis"/>
    <property type="evidence" value="ECO:0007669"/>
    <property type="project" value="UniProtKB-ARBA"/>
</dbReference>
<keyword evidence="5" id="KW-0325">Glycoprotein</keyword>
<dbReference type="Gene3D" id="2.10.25.10">
    <property type="entry name" value="Laminin"/>
    <property type="match status" value="2"/>
</dbReference>
<feature type="domain" description="EGF-like" evidence="7">
    <location>
        <begin position="1"/>
        <end position="29"/>
    </location>
</feature>
<gene>
    <name evidence="8" type="primary">notch2</name>
    <name evidence="8" type="ORF">DAT39_019072</name>
</gene>
<dbReference type="GO" id="GO:0005886">
    <property type="term" value="C:plasma membrane"/>
    <property type="evidence" value="ECO:0007669"/>
    <property type="project" value="UniProtKB-ARBA"/>
</dbReference>
<dbReference type="EMBL" id="QNUK01000604">
    <property type="protein sequence ID" value="KAF5891232.1"/>
    <property type="molecule type" value="Genomic_DNA"/>
</dbReference>
<comment type="caution">
    <text evidence="6">Lacks conserved residue(s) required for the propagation of feature annotation.</text>
</comment>
<dbReference type="SUPFAM" id="SSF57196">
    <property type="entry name" value="EGF/Laminin"/>
    <property type="match status" value="2"/>
</dbReference>
<dbReference type="PROSITE" id="PS01187">
    <property type="entry name" value="EGF_CA"/>
    <property type="match status" value="1"/>
</dbReference>
<dbReference type="InterPro" id="IPR000152">
    <property type="entry name" value="EGF-type_Asp/Asn_hydroxyl_site"/>
</dbReference>
<dbReference type="FunFam" id="2.10.25.10:FF:000122">
    <property type="entry name" value="Protein crumbs homolog 2"/>
    <property type="match status" value="1"/>
</dbReference>
<dbReference type="PROSITE" id="PS00010">
    <property type="entry name" value="ASX_HYDROXYL"/>
    <property type="match status" value="2"/>
</dbReference>
<dbReference type="GO" id="GO:0042063">
    <property type="term" value="P:gliogenesis"/>
    <property type="evidence" value="ECO:0007669"/>
    <property type="project" value="UniProtKB-ARBA"/>
</dbReference>
<dbReference type="OrthoDB" id="8889955at2759"/>
<proteinExistence type="predicted"/>
<evidence type="ECO:0000259" key="7">
    <source>
        <dbReference type="PROSITE" id="PS50026"/>
    </source>
</evidence>
<keyword evidence="3" id="KW-0677">Repeat</keyword>
<dbReference type="InterPro" id="IPR000742">
    <property type="entry name" value="EGF"/>
</dbReference>
<name>A0A8J4U9P1_CLAMG</name>
<evidence type="ECO:0000256" key="1">
    <source>
        <dbReference type="ARBA" id="ARBA00022536"/>
    </source>
</evidence>
<keyword evidence="4 6" id="KW-1015">Disulfide bond</keyword>
<dbReference type="PROSITE" id="PS01186">
    <property type="entry name" value="EGF_2"/>
    <property type="match status" value="2"/>
</dbReference>
<dbReference type="PRINTS" id="PR00010">
    <property type="entry name" value="EGFBLOOD"/>
</dbReference>
<keyword evidence="2" id="KW-0732">Signal</keyword>